<organism evidence="2 3">
    <name type="scientific">Saccharothrix hoggarensis</name>
    <dbReference type="NCBI Taxonomy" id="913853"/>
    <lineage>
        <taxon>Bacteria</taxon>
        <taxon>Bacillati</taxon>
        <taxon>Actinomycetota</taxon>
        <taxon>Actinomycetes</taxon>
        <taxon>Pseudonocardiales</taxon>
        <taxon>Pseudonocardiaceae</taxon>
        <taxon>Saccharothrix</taxon>
    </lineage>
</organism>
<dbReference type="InterPro" id="IPR028973">
    <property type="entry name" value="PhnB-like"/>
</dbReference>
<dbReference type="PANTHER" id="PTHR33990:SF2">
    <property type="entry name" value="PHNB-LIKE DOMAIN-CONTAINING PROTEIN"/>
    <property type="match status" value="1"/>
</dbReference>
<dbReference type="Gene3D" id="3.10.180.10">
    <property type="entry name" value="2,3-Dihydroxybiphenyl 1,2-Dioxygenase, domain 1"/>
    <property type="match status" value="1"/>
</dbReference>
<sequence>MSNISTFLWFDHQAEEAANFYTSVIENSKVTGVTNGPDGKAFVVTFELDGQQFAAMNAGPHFRFTEAVSIHVNRETQAEVDELWEALLADGGEESQCGWLKDRYGLSWQVVPSALSKLLADPDPARAAAAGAALRTMSKIDIAALQAAADAA</sequence>
<dbReference type="EMBL" id="JBHTLK010000369">
    <property type="protein sequence ID" value="MFD1152347.1"/>
    <property type="molecule type" value="Genomic_DNA"/>
</dbReference>
<dbReference type="PANTHER" id="PTHR33990">
    <property type="entry name" value="PROTEIN YJDN-RELATED"/>
    <property type="match status" value="1"/>
</dbReference>
<evidence type="ECO:0000259" key="1">
    <source>
        <dbReference type="Pfam" id="PF06983"/>
    </source>
</evidence>
<dbReference type="CDD" id="cd06588">
    <property type="entry name" value="PhnB_like"/>
    <property type="match status" value="1"/>
</dbReference>
<keyword evidence="3" id="KW-1185">Reference proteome</keyword>
<dbReference type="InterPro" id="IPR029068">
    <property type="entry name" value="Glyas_Bleomycin-R_OHBP_Dase"/>
</dbReference>
<accession>A0ABW3R5L5</accession>
<evidence type="ECO:0000313" key="2">
    <source>
        <dbReference type="EMBL" id="MFD1152347.1"/>
    </source>
</evidence>
<dbReference type="PIRSF" id="PIRSF021700">
    <property type="entry name" value="3_dmu_93_MTrfase"/>
    <property type="match status" value="1"/>
</dbReference>
<gene>
    <name evidence="2" type="ORF">ACFQ3T_34870</name>
</gene>
<name>A0ABW3R5L5_9PSEU</name>
<feature type="domain" description="PhnB-like" evidence="1">
    <location>
        <begin position="3"/>
        <end position="111"/>
    </location>
</feature>
<dbReference type="Proteomes" id="UP001597168">
    <property type="component" value="Unassembled WGS sequence"/>
</dbReference>
<proteinExistence type="predicted"/>
<dbReference type="Pfam" id="PF06983">
    <property type="entry name" value="3-dmu-9_3-mt"/>
    <property type="match status" value="1"/>
</dbReference>
<reference evidence="3" key="1">
    <citation type="journal article" date="2019" name="Int. J. Syst. Evol. Microbiol.">
        <title>The Global Catalogue of Microorganisms (GCM) 10K type strain sequencing project: providing services to taxonomists for standard genome sequencing and annotation.</title>
        <authorList>
            <consortium name="The Broad Institute Genomics Platform"/>
            <consortium name="The Broad Institute Genome Sequencing Center for Infectious Disease"/>
            <person name="Wu L."/>
            <person name="Ma J."/>
        </authorList>
    </citation>
    <scope>NUCLEOTIDE SEQUENCE [LARGE SCALE GENOMIC DNA]</scope>
    <source>
        <strain evidence="3">CCUG 60214</strain>
    </source>
</reference>
<dbReference type="InterPro" id="IPR009725">
    <property type="entry name" value="3_dmu_93_MTrfase"/>
</dbReference>
<dbReference type="SUPFAM" id="SSF54593">
    <property type="entry name" value="Glyoxalase/Bleomycin resistance protein/Dihydroxybiphenyl dioxygenase"/>
    <property type="match status" value="1"/>
</dbReference>
<evidence type="ECO:0000313" key="3">
    <source>
        <dbReference type="Proteomes" id="UP001597168"/>
    </source>
</evidence>
<comment type="caution">
    <text evidence="2">The sequence shown here is derived from an EMBL/GenBank/DDBJ whole genome shotgun (WGS) entry which is preliminary data.</text>
</comment>
<dbReference type="RefSeq" id="WP_380730130.1">
    <property type="nucleotide sequence ID" value="NZ_JBHTLK010000369.1"/>
</dbReference>
<protein>
    <submittedName>
        <fullName evidence="2">VOC family protein</fullName>
    </submittedName>
</protein>